<dbReference type="Gene3D" id="3.10.25.10">
    <property type="entry name" value="Formyl transferase, C-terminal domain"/>
    <property type="match status" value="1"/>
</dbReference>
<keyword evidence="6 8" id="KW-0648">Protein biosynthesis</keyword>
<feature type="binding site" evidence="8">
    <location>
        <begin position="113"/>
        <end position="116"/>
    </location>
    <ligand>
        <name>(6S)-5,6,7,8-tetrahydrofolate</name>
        <dbReference type="ChEBI" id="CHEBI:57453"/>
    </ligand>
</feature>
<feature type="domain" description="Formyl transferase C-terminal" evidence="10">
    <location>
        <begin position="207"/>
        <end position="303"/>
    </location>
</feature>
<accession>A0A323VBW5</accession>
<evidence type="ECO:0000256" key="3">
    <source>
        <dbReference type="ARBA" id="ARBA00012261"/>
    </source>
</evidence>
<dbReference type="SUPFAM" id="SSF53328">
    <property type="entry name" value="Formyltransferase"/>
    <property type="match status" value="1"/>
</dbReference>
<dbReference type="Pfam" id="PF02911">
    <property type="entry name" value="Formyl_trans_C"/>
    <property type="match status" value="1"/>
</dbReference>
<dbReference type="HAMAP" id="MF_00182">
    <property type="entry name" value="Formyl_trans"/>
    <property type="match status" value="1"/>
</dbReference>
<dbReference type="InterPro" id="IPR011034">
    <property type="entry name" value="Formyl_transferase-like_C_sf"/>
</dbReference>
<organism evidence="11 12">
    <name type="scientific">Parazoarcus communis SWub3 = DSM 12120</name>
    <dbReference type="NCBI Taxonomy" id="1121029"/>
    <lineage>
        <taxon>Bacteria</taxon>
        <taxon>Pseudomonadati</taxon>
        <taxon>Pseudomonadota</taxon>
        <taxon>Betaproteobacteria</taxon>
        <taxon>Rhodocyclales</taxon>
        <taxon>Zoogloeaceae</taxon>
        <taxon>Parazoarcus</taxon>
    </lineage>
</organism>
<dbReference type="Proteomes" id="UP000248259">
    <property type="component" value="Unassembled WGS sequence"/>
</dbReference>
<dbReference type="PANTHER" id="PTHR11138:SF5">
    <property type="entry name" value="METHIONYL-TRNA FORMYLTRANSFERASE, MITOCHONDRIAL"/>
    <property type="match status" value="1"/>
</dbReference>
<evidence type="ECO:0000313" key="11">
    <source>
        <dbReference type="EMBL" id="PZA17728.1"/>
    </source>
</evidence>
<dbReference type="InterPro" id="IPR002376">
    <property type="entry name" value="Formyl_transf_N"/>
</dbReference>
<evidence type="ECO:0000256" key="8">
    <source>
        <dbReference type="HAMAP-Rule" id="MF_00182"/>
    </source>
</evidence>
<dbReference type="EMBL" id="QKOE01000002">
    <property type="protein sequence ID" value="PZA17728.1"/>
    <property type="molecule type" value="Genomic_DNA"/>
</dbReference>
<comment type="caution">
    <text evidence="11">The sequence shown here is derived from an EMBL/GenBank/DDBJ whole genome shotgun (WGS) entry which is preliminary data.</text>
</comment>
<dbReference type="InterPro" id="IPR036477">
    <property type="entry name" value="Formyl_transf_N_sf"/>
</dbReference>
<dbReference type="InterPro" id="IPR005794">
    <property type="entry name" value="Fmt"/>
</dbReference>
<dbReference type="OrthoDB" id="9802815at2"/>
<keyword evidence="12" id="KW-1185">Reference proteome</keyword>
<evidence type="ECO:0000259" key="10">
    <source>
        <dbReference type="Pfam" id="PF02911"/>
    </source>
</evidence>
<evidence type="ECO:0000256" key="6">
    <source>
        <dbReference type="ARBA" id="ARBA00022917"/>
    </source>
</evidence>
<evidence type="ECO:0000256" key="2">
    <source>
        <dbReference type="ARBA" id="ARBA00010699"/>
    </source>
</evidence>
<evidence type="ECO:0000313" key="12">
    <source>
        <dbReference type="Proteomes" id="UP000248259"/>
    </source>
</evidence>
<comment type="function">
    <text evidence="1 8">Attaches a formyl group to the free amino group of methionyl-tRNA(fMet). The formyl group appears to play a dual role in the initiator identity of N-formylmethionyl-tRNA by promoting its recognition by IF2 and preventing the misappropriation of this tRNA by the elongation apparatus.</text>
</comment>
<protein>
    <recommendedName>
        <fullName evidence="4 8">Methionyl-tRNA formyltransferase</fullName>
        <ecNumber evidence="3 8">2.1.2.9</ecNumber>
    </recommendedName>
</protein>
<dbReference type="GO" id="GO:0005829">
    <property type="term" value="C:cytosol"/>
    <property type="evidence" value="ECO:0007669"/>
    <property type="project" value="TreeGrafter"/>
</dbReference>
<name>A0A323VBW5_9RHOO</name>
<evidence type="ECO:0000259" key="9">
    <source>
        <dbReference type="Pfam" id="PF00551"/>
    </source>
</evidence>
<evidence type="ECO:0000256" key="1">
    <source>
        <dbReference type="ARBA" id="ARBA00002606"/>
    </source>
</evidence>
<dbReference type="Gene3D" id="3.40.50.170">
    <property type="entry name" value="Formyl transferase, N-terminal domain"/>
    <property type="match status" value="1"/>
</dbReference>
<reference evidence="11 12" key="1">
    <citation type="submission" date="2018-06" db="EMBL/GenBank/DDBJ databases">
        <title>Azoarcus communis strain SWub3 genome.</title>
        <authorList>
            <person name="Zorraquino Salvo V."/>
            <person name="Toubiana D."/>
            <person name="Blumwald E."/>
        </authorList>
    </citation>
    <scope>NUCLEOTIDE SEQUENCE [LARGE SCALE GENOMIC DNA]</scope>
    <source>
        <strain evidence="11 12">SWub3</strain>
    </source>
</reference>
<keyword evidence="5 8" id="KW-0808">Transferase</keyword>
<comment type="catalytic activity">
    <reaction evidence="7 8">
        <text>L-methionyl-tRNA(fMet) + (6R)-10-formyltetrahydrofolate = N-formyl-L-methionyl-tRNA(fMet) + (6S)-5,6,7,8-tetrahydrofolate + H(+)</text>
        <dbReference type="Rhea" id="RHEA:24380"/>
        <dbReference type="Rhea" id="RHEA-COMP:9952"/>
        <dbReference type="Rhea" id="RHEA-COMP:9953"/>
        <dbReference type="ChEBI" id="CHEBI:15378"/>
        <dbReference type="ChEBI" id="CHEBI:57453"/>
        <dbReference type="ChEBI" id="CHEBI:78530"/>
        <dbReference type="ChEBI" id="CHEBI:78844"/>
        <dbReference type="ChEBI" id="CHEBI:195366"/>
        <dbReference type="EC" id="2.1.2.9"/>
    </reaction>
</comment>
<dbReference type="InterPro" id="IPR001555">
    <property type="entry name" value="GART_AS"/>
</dbReference>
<dbReference type="SUPFAM" id="SSF50486">
    <property type="entry name" value="FMT C-terminal domain-like"/>
    <property type="match status" value="1"/>
</dbReference>
<dbReference type="GO" id="GO:0004479">
    <property type="term" value="F:methionyl-tRNA formyltransferase activity"/>
    <property type="evidence" value="ECO:0007669"/>
    <property type="project" value="UniProtKB-UniRule"/>
</dbReference>
<dbReference type="PROSITE" id="PS00373">
    <property type="entry name" value="GART"/>
    <property type="match status" value="1"/>
</dbReference>
<sequence>MNSPLRVAFAGTPEFAACALDAIIDAGYEVPLVLTQPDRPAGRGMKLTPSAVKQVALARGIEVDQPERLRTEEQRARLAACTPDVLVVAAYGLILPPAVLQLPRLGCLNIHASLLPRWRGAAPIHRAIEAGDAETGITIMQMDEGLDTGPMLLSRALPIQADDTTGSLHDKLAALGAACIVDALRRLPRGELSAQVQPLEGVTYASKIGRADAELDWRRPAAELACAVRAFNPFPGAVGHLRDTAIKLWTAQVVPAVTGEPGVVMQADEQGVVVACGQGGLRFTELQRPGSRRMAAGEFLRGFAVNGGERFTLPEPADS</sequence>
<dbReference type="Pfam" id="PF00551">
    <property type="entry name" value="Formyl_trans_N"/>
    <property type="match status" value="1"/>
</dbReference>
<dbReference type="AlphaFoldDB" id="A0A323VBW5"/>
<dbReference type="CDD" id="cd08646">
    <property type="entry name" value="FMT_core_Met-tRNA-FMT_N"/>
    <property type="match status" value="1"/>
</dbReference>
<dbReference type="CDD" id="cd08704">
    <property type="entry name" value="Met_tRNA_FMT_C"/>
    <property type="match status" value="1"/>
</dbReference>
<dbReference type="NCBIfam" id="TIGR00460">
    <property type="entry name" value="fmt"/>
    <property type="match status" value="1"/>
</dbReference>
<dbReference type="InterPro" id="IPR005793">
    <property type="entry name" value="Formyl_trans_C"/>
</dbReference>
<dbReference type="PANTHER" id="PTHR11138">
    <property type="entry name" value="METHIONYL-TRNA FORMYLTRANSFERASE"/>
    <property type="match status" value="1"/>
</dbReference>
<evidence type="ECO:0000256" key="4">
    <source>
        <dbReference type="ARBA" id="ARBA00016014"/>
    </source>
</evidence>
<dbReference type="InterPro" id="IPR041711">
    <property type="entry name" value="Met-tRNA-FMT_N"/>
</dbReference>
<dbReference type="RefSeq" id="WP_110523074.1">
    <property type="nucleotide sequence ID" value="NZ_QKOE01000002.1"/>
</dbReference>
<comment type="similarity">
    <text evidence="2 8">Belongs to the Fmt family.</text>
</comment>
<feature type="domain" description="Formyl transferase N-terminal" evidence="9">
    <location>
        <begin position="6"/>
        <end position="184"/>
    </location>
</feature>
<evidence type="ECO:0000256" key="5">
    <source>
        <dbReference type="ARBA" id="ARBA00022679"/>
    </source>
</evidence>
<dbReference type="FunFam" id="3.40.50.12230:FF:000001">
    <property type="entry name" value="Methionyl-tRNA formyltransferase"/>
    <property type="match status" value="1"/>
</dbReference>
<dbReference type="EC" id="2.1.2.9" evidence="3 8"/>
<proteinExistence type="inferred from homology"/>
<gene>
    <name evidence="8" type="primary">fmt</name>
    <name evidence="11" type="ORF">DNK49_04135</name>
</gene>
<evidence type="ECO:0000256" key="7">
    <source>
        <dbReference type="ARBA" id="ARBA00048558"/>
    </source>
</evidence>
<dbReference type="InterPro" id="IPR044135">
    <property type="entry name" value="Met-tRNA-FMT_C"/>
</dbReference>
<dbReference type="InterPro" id="IPR037022">
    <property type="entry name" value="Formyl_trans_C_sf"/>
</dbReference>